<evidence type="ECO:0000313" key="4">
    <source>
        <dbReference type="EMBL" id="WOL09643.1"/>
    </source>
</evidence>
<feature type="region of interest" description="Disordered" evidence="1">
    <location>
        <begin position="127"/>
        <end position="154"/>
    </location>
</feature>
<feature type="region of interest" description="Disordered" evidence="1">
    <location>
        <begin position="166"/>
        <end position="185"/>
    </location>
</feature>
<feature type="compositionally biased region" description="Low complexity" evidence="1">
    <location>
        <begin position="54"/>
        <end position="68"/>
    </location>
</feature>
<dbReference type="Pfam" id="PF14309">
    <property type="entry name" value="DUF4378"/>
    <property type="match status" value="1"/>
</dbReference>
<protein>
    <recommendedName>
        <fullName evidence="6">DUF4378 domain-containing protein</fullName>
    </recommendedName>
</protein>
<feature type="compositionally biased region" description="Polar residues" evidence="1">
    <location>
        <begin position="463"/>
        <end position="476"/>
    </location>
</feature>
<gene>
    <name evidence="4" type="ORF">Cni_G18396</name>
</gene>
<feature type="region of interest" description="Disordered" evidence="1">
    <location>
        <begin position="1"/>
        <end position="24"/>
    </location>
</feature>
<feature type="region of interest" description="Disordered" evidence="1">
    <location>
        <begin position="441"/>
        <end position="497"/>
    </location>
</feature>
<feature type="region of interest" description="Disordered" evidence="1">
    <location>
        <begin position="191"/>
        <end position="212"/>
    </location>
</feature>
<feature type="region of interest" description="Disordered" evidence="1">
    <location>
        <begin position="54"/>
        <end position="89"/>
    </location>
</feature>
<feature type="compositionally biased region" description="Polar residues" evidence="1">
    <location>
        <begin position="1"/>
        <end position="14"/>
    </location>
</feature>
<evidence type="ECO:0008006" key="6">
    <source>
        <dbReference type="Google" id="ProtNLM"/>
    </source>
</evidence>
<proteinExistence type="predicted"/>
<accession>A0AAQ3QHM7</accession>
<dbReference type="AlphaFoldDB" id="A0AAQ3QHM7"/>
<reference evidence="4 5" key="1">
    <citation type="submission" date="2023-10" db="EMBL/GenBank/DDBJ databases">
        <title>Chromosome-scale genome assembly provides insights into flower coloration mechanisms of Canna indica.</title>
        <authorList>
            <person name="Li C."/>
        </authorList>
    </citation>
    <scope>NUCLEOTIDE SEQUENCE [LARGE SCALE GENOMIC DNA]</scope>
    <source>
        <tissue evidence="4">Flower</tissue>
    </source>
</reference>
<evidence type="ECO:0000259" key="2">
    <source>
        <dbReference type="Pfam" id="PF14309"/>
    </source>
</evidence>
<feature type="compositionally biased region" description="Polar residues" evidence="1">
    <location>
        <begin position="339"/>
        <end position="350"/>
    </location>
</feature>
<feature type="compositionally biased region" description="Low complexity" evidence="1">
    <location>
        <begin position="451"/>
        <end position="462"/>
    </location>
</feature>
<evidence type="ECO:0000259" key="3">
    <source>
        <dbReference type="Pfam" id="PF14383"/>
    </source>
</evidence>
<evidence type="ECO:0000256" key="1">
    <source>
        <dbReference type="SAM" id="MobiDB-lite"/>
    </source>
</evidence>
<dbReference type="PANTHER" id="PTHR37751">
    <property type="entry name" value="LOW PROTEIN: M-PHASE INDUCER PHOSPHATASE-LIKE PROTEIN"/>
    <property type="match status" value="1"/>
</dbReference>
<feature type="compositionally biased region" description="Polar residues" evidence="1">
    <location>
        <begin position="441"/>
        <end position="450"/>
    </location>
</feature>
<keyword evidence="5" id="KW-1185">Reference proteome</keyword>
<dbReference type="InterPro" id="IPR025486">
    <property type="entry name" value="DUF4378"/>
</dbReference>
<feature type="region of interest" description="Disordered" evidence="1">
    <location>
        <begin position="277"/>
        <end position="304"/>
    </location>
</feature>
<feature type="compositionally biased region" description="Polar residues" evidence="1">
    <location>
        <begin position="70"/>
        <end position="81"/>
    </location>
</feature>
<dbReference type="EMBL" id="CP136895">
    <property type="protein sequence ID" value="WOL09643.1"/>
    <property type="molecule type" value="Genomic_DNA"/>
</dbReference>
<name>A0AAQ3QHM7_9LILI</name>
<feature type="domain" description="DUF4378" evidence="2">
    <location>
        <begin position="503"/>
        <end position="701"/>
    </location>
</feature>
<feature type="compositionally biased region" description="Basic and acidic residues" evidence="1">
    <location>
        <begin position="292"/>
        <end position="303"/>
    </location>
</feature>
<feature type="domain" description="DUF3741" evidence="3">
    <location>
        <begin position="151"/>
        <end position="165"/>
    </location>
</feature>
<dbReference type="InterPro" id="IPR032795">
    <property type="entry name" value="DUF3741-assoc"/>
</dbReference>
<dbReference type="Pfam" id="PF14383">
    <property type="entry name" value="VARLMGL"/>
    <property type="match status" value="1"/>
</dbReference>
<dbReference type="Proteomes" id="UP001327560">
    <property type="component" value="Chromosome 6"/>
</dbReference>
<feature type="region of interest" description="Disordered" evidence="1">
    <location>
        <begin position="318"/>
        <end position="388"/>
    </location>
</feature>
<sequence length="736" mass="80067">MGREWYSSTRSLATTGDCGRESSGSPGCMGGVFHHLHFHHLLFTGNISCCRAPSASSPSSSSSSSLPSTIGRTITPTSQQHRGLEAPRNSLELDEAKASSTASVMEEAFKDVPVAIEIVPTPASLSRSSSKKKIALVEGDEKRSSQAETPRTPSLVARLMGLDILADQSPSPTPKTPPLVDQRVQIKKMNAVGDRRRSEPPPPPQRHRQPLQSLNCNILSAVAAPRARIVDGGSRSLPDSPRVSTTARTSDIDRRLSLQVHKENVYYFCEVTGDYSLPPSPSSCSSTKSKKKVSERYVNDENKSPIVKQVKESITITKRDEFKSKSKRTRPPPEKRQVTENSAPQSSTLSPRVRILEVANSNDEGDVKKPLMMPSKPSNFGGVSDADRGNGEAKVVKVVLNKCRKADHERFMGRIKNQTPHSPGSSRSLPTLALLFQSADGSQENNYPDKNNSSLSTNLASSRAKQASPAASQPTHSPCGGGLQVSTAKRNRRRRELKDKDPEFRYIRSIFEHARIAGACTLRWYSRSLPIDPVIFHRLELEFPFFLMGEGDRRKCSGEVEDESRSLLGHLRHRWNRKLLFHLVQEILSDLLIPSSNLSCSSSATSSATSTSDASAASINLVRRENSNLGNAEALLQQLAARIVSFPDANCRVVGDIDALVVGDMPEANVRRLLSHASVLEQARDVVSEVEQEILDGLLRETAASLAFSSCHRGGGGCGAIGTQHSTVLTETAGAH</sequence>
<organism evidence="4 5">
    <name type="scientific">Canna indica</name>
    <name type="common">Indian-shot</name>
    <dbReference type="NCBI Taxonomy" id="4628"/>
    <lineage>
        <taxon>Eukaryota</taxon>
        <taxon>Viridiplantae</taxon>
        <taxon>Streptophyta</taxon>
        <taxon>Embryophyta</taxon>
        <taxon>Tracheophyta</taxon>
        <taxon>Spermatophyta</taxon>
        <taxon>Magnoliopsida</taxon>
        <taxon>Liliopsida</taxon>
        <taxon>Zingiberales</taxon>
        <taxon>Cannaceae</taxon>
        <taxon>Canna</taxon>
    </lineage>
</organism>
<dbReference type="PANTHER" id="PTHR37751:SF1">
    <property type="entry name" value="LOW PROTEIN: M-PHASE INDUCER PHOSPHATASE-LIKE PROTEIN"/>
    <property type="match status" value="1"/>
</dbReference>
<evidence type="ECO:0000313" key="5">
    <source>
        <dbReference type="Proteomes" id="UP001327560"/>
    </source>
</evidence>
<feature type="region of interest" description="Disordered" evidence="1">
    <location>
        <begin position="230"/>
        <end position="250"/>
    </location>
</feature>